<dbReference type="Gene3D" id="3.90.1150.10">
    <property type="entry name" value="Aspartate Aminotransferase, domain 1"/>
    <property type="match status" value="1"/>
</dbReference>
<comment type="caution">
    <text evidence="8">The sequence shown here is derived from an EMBL/GenBank/DDBJ whole genome shotgun (WGS) entry which is preliminary data.</text>
</comment>
<dbReference type="Gene3D" id="3.40.640.10">
    <property type="entry name" value="Type I PLP-dependent aspartate aminotransferase-like (Major domain)"/>
    <property type="match status" value="1"/>
</dbReference>
<evidence type="ECO:0008006" key="10">
    <source>
        <dbReference type="Google" id="ProtNLM"/>
    </source>
</evidence>
<comment type="cofactor">
    <cofactor evidence="1 6 7">
        <name>pyridoxal 5'-phosphate</name>
        <dbReference type="ChEBI" id="CHEBI:597326"/>
    </cofactor>
</comment>
<proteinExistence type="inferred from homology"/>
<dbReference type="PRINTS" id="PR00800">
    <property type="entry name" value="YHDCRBOXLASE"/>
</dbReference>
<keyword evidence="4 6" id="KW-0663">Pyridoxal phosphate</keyword>
<evidence type="ECO:0000256" key="7">
    <source>
        <dbReference type="RuleBase" id="RU000382"/>
    </source>
</evidence>
<evidence type="ECO:0000256" key="1">
    <source>
        <dbReference type="ARBA" id="ARBA00001933"/>
    </source>
</evidence>
<dbReference type="AlphaFoldDB" id="A0A836H9B7"/>
<dbReference type="InterPro" id="IPR010977">
    <property type="entry name" value="Aromatic_deC"/>
</dbReference>
<keyword evidence="9" id="KW-1185">Reference proteome</keyword>
<dbReference type="RefSeq" id="XP_067176768.1">
    <property type="nucleotide sequence ID" value="XM_067321400.1"/>
</dbReference>
<dbReference type="PANTHER" id="PTHR11999">
    <property type="entry name" value="GROUP II PYRIDOXAL-5-PHOSPHATE DECARBOXYLASE"/>
    <property type="match status" value="1"/>
</dbReference>
<dbReference type="PANTHER" id="PTHR11999:SF70">
    <property type="entry name" value="MIP05841P"/>
    <property type="match status" value="1"/>
</dbReference>
<dbReference type="GO" id="GO:0030170">
    <property type="term" value="F:pyridoxal phosphate binding"/>
    <property type="evidence" value="ECO:0007669"/>
    <property type="project" value="InterPro"/>
</dbReference>
<comment type="similarity">
    <text evidence="2 7">Belongs to the group II decarboxylase family.</text>
</comment>
<reference evidence="9" key="1">
    <citation type="journal article" date="2021" name="Microbiol. Resour. Announc.">
        <title>LGAAP: Leishmaniinae Genome Assembly and Annotation Pipeline.</title>
        <authorList>
            <person name="Almutairi H."/>
            <person name="Urbaniak M.D."/>
            <person name="Bates M.D."/>
            <person name="Jariyapan N."/>
            <person name="Kwakye-Nuako G."/>
            <person name="Thomaz-Soccol V."/>
            <person name="Al-Salem W.S."/>
            <person name="Dillon R.J."/>
            <person name="Bates P.A."/>
            <person name="Gatherer D."/>
        </authorList>
    </citation>
    <scope>NUCLEOTIDE SEQUENCE [LARGE SCALE GENOMIC DNA]</scope>
</reference>
<evidence type="ECO:0000256" key="5">
    <source>
        <dbReference type="ARBA" id="ARBA00023239"/>
    </source>
</evidence>
<keyword evidence="3" id="KW-0210">Decarboxylase</keyword>
<dbReference type="Proteomes" id="UP000673552">
    <property type="component" value="Unassembled WGS sequence"/>
</dbReference>
<reference evidence="9" key="2">
    <citation type="journal article" date="2021" name="Sci. Data">
        <title>Chromosome-scale genome sequencing, assembly and annotation of six genomes from subfamily Leishmaniinae.</title>
        <authorList>
            <person name="Almutairi H."/>
            <person name="Urbaniak M.D."/>
            <person name="Bates M.D."/>
            <person name="Jariyapan N."/>
            <person name="Kwakye-Nuako G."/>
            <person name="Thomaz Soccol V."/>
            <person name="Al-Salem W.S."/>
            <person name="Dillon R.J."/>
            <person name="Bates P.A."/>
            <person name="Gatherer D."/>
        </authorList>
    </citation>
    <scope>NUCLEOTIDE SEQUENCE [LARGE SCALE GENOMIC DNA]</scope>
</reference>
<dbReference type="InterPro" id="IPR015424">
    <property type="entry name" value="PyrdxlP-dep_Trfase"/>
</dbReference>
<sequence>MQPVCPPHPPIPETMDWERFRAEGYRVVDFIANYHLALRNREMPVSPQVQPGFLRKGIRDQSAPERASPDFATILDEIQTHIAPGMIHWQHPDFYAWFPAQVSPTALLGDVIANGLNHPGFNWRASPAATELEMIVMDWLARAFGMPGAMTWGGTGGGVLQASATTSAVVALLAAKNRALEKLKSGEEKSVTLCKLVCYVSDQAHFCVEKAARIVSFLHVRKIATQREAGGNYPMRGDGLRAVVKADVAAGLIPCVVSMNYGTTGVCATDDFEGIAKVCHDYSIWLNLDAAYAGATAVCPEMRAPLLPAFQHADSVIINGSKWFSLMTSTTFFFFRERKHIVASLNASGVYLANKYTDANTVVDFKDYHLGMGRPFRAMRVFTTLRYMGLEGIQATIRRHCALAKYLRDLMAARLGSFVEFPVEPKFGLVCFRIAEDDKANRRNRALLDITEEERRVMIVHHEVDGLVIVRVALAYPGLVEDMENLAGYFHVKVKETISTILL</sequence>
<dbReference type="GO" id="GO:0016831">
    <property type="term" value="F:carboxy-lyase activity"/>
    <property type="evidence" value="ECO:0007669"/>
    <property type="project" value="UniProtKB-KW"/>
</dbReference>
<dbReference type="InterPro" id="IPR015422">
    <property type="entry name" value="PyrdxlP-dep_Trfase_small"/>
</dbReference>
<evidence type="ECO:0000256" key="2">
    <source>
        <dbReference type="ARBA" id="ARBA00009533"/>
    </source>
</evidence>
<protein>
    <recommendedName>
        <fullName evidence="10">Tyrosine/dopa decarboxylase</fullName>
    </recommendedName>
</protein>
<evidence type="ECO:0000256" key="4">
    <source>
        <dbReference type="ARBA" id="ARBA00022898"/>
    </source>
</evidence>
<evidence type="ECO:0000256" key="6">
    <source>
        <dbReference type="PIRSR" id="PIRSR602129-50"/>
    </source>
</evidence>
<accession>A0A836H9B7</accession>
<dbReference type="Pfam" id="PF00282">
    <property type="entry name" value="Pyridoxal_deC"/>
    <property type="match status" value="1"/>
</dbReference>
<evidence type="ECO:0000313" key="9">
    <source>
        <dbReference type="Proteomes" id="UP000673552"/>
    </source>
</evidence>
<name>A0A836H9B7_9TRYP</name>
<dbReference type="OrthoDB" id="286427at2759"/>
<gene>
    <name evidence="8" type="ORF">LSCM1_03867</name>
</gene>
<dbReference type="GO" id="GO:0005737">
    <property type="term" value="C:cytoplasm"/>
    <property type="evidence" value="ECO:0007669"/>
    <property type="project" value="TreeGrafter"/>
</dbReference>
<dbReference type="GO" id="GO:0019752">
    <property type="term" value="P:carboxylic acid metabolic process"/>
    <property type="evidence" value="ECO:0007669"/>
    <property type="project" value="InterPro"/>
</dbReference>
<evidence type="ECO:0000313" key="8">
    <source>
        <dbReference type="EMBL" id="KAG5472468.1"/>
    </source>
</evidence>
<dbReference type="Gene3D" id="1.20.1340.10">
    <property type="entry name" value="dopa decarboxylase, N-terminal domain"/>
    <property type="match status" value="1"/>
</dbReference>
<dbReference type="InterPro" id="IPR002129">
    <property type="entry name" value="PyrdxlP-dep_de-COase"/>
</dbReference>
<dbReference type="GeneID" id="92513912"/>
<dbReference type="KEGG" id="lmat:92513912"/>
<organism evidence="8 9">
    <name type="scientific">Leishmania martiniquensis</name>
    <dbReference type="NCBI Taxonomy" id="1580590"/>
    <lineage>
        <taxon>Eukaryota</taxon>
        <taxon>Discoba</taxon>
        <taxon>Euglenozoa</taxon>
        <taxon>Kinetoplastea</taxon>
        <taxon>Metakinetoplastina</taxon>
        <taxon>Trypanosomatida</taxon>
        <taxon>Trypanosomatidae</taxon>
        <taxon>Leishmaniinae</taxon>
        <taxon>Leishmania</taxon>
    </lineage>
</organism>
<dbReference type="InterPro" id="IPR015421">
    <property type="entry name" value="PyrdxlP-dep_Trfase_major"/>
</dbReference>
<keyword evidence="5 7" id="KW-0456">Lyase</keyword>
<feature type="modified residue" description="N6-(pyridoxal phosphate)lysine" evidence="6">
    <location>
        <position position="322"/>
    </location>
</feature>
<dbReference type="SUPFAM" id="SSF53383">
    <property type="entry name" value="PLP-dependent transferases"/>
    <property type="match status" value="1"/>
</dbReference>
<dbReference type="EMBL" id="JAFEUZ010000030">
    <property type="protein sequence ID" value="KAG5472468.1"/>
    <property type="molecule type" value="Genomic_DNA"/>
</dbReference>
<dbReference type="GO" id="GO:0006520">
    <property type="term" value="P:amino acid metabolic process"/>
    <property type="evidence" value="ECO:0007669"/>
    <property type="project" value="InterPro"/>
</dbReference>
<evidence type="ECO:0000256" key="3">
    <source>
        <dbReference type="ARBA" id="ARBA00022793"/>
    </source>
</evidence>